<keyword evidence="3" id="KW-1185">Reference proteome</keyword>
<accession>A0A5C8P9B4</accession>
<comment type="caution">
    <text evidence="2">The sequence shown here is derived from an EMBL/GenBank/DDBJ whole genome shotgun (WGS) entry which is preliminary data.</text>
</comment>
<dbReference type="SUPFAM" id="SSF51713">
    <property type="entry name" value="tRNA-guanine transglycosylase"/>
    <property type="match status" value="1"/>
</dbReference>
<reference evidence="2 3" key="1">
    <citation type="submission" date="2019-06" db="EMBL/GenBank/DDBJ databases">
        <title>New taxonomy in bacterial strain CC-CFT640, isolated from vineyard.</title>
        <authorList>
            <person name="Lin S.-Y."/>
            <person name="Tsai C.-F."/>
            <person name="Young C.-C."/>
        </authorList>
    </citation>
    <scope>NUCLEOTIDE SEQUENCE [LARGE SCALE GENOMIC DNA]</scope>
    <source>
        <strain evidence="2 3">CC-CFT640</strain>
    </source>
</reference>
<dbReference type="Pfam" id="PF23859">
    <property type="entry name" value="DpdA"/>
    <property type="match status" value="1"/>
</dbReference>
<dbReference type="GO" id="GO:0006400">
    <property type="term" value="P:tRNA modification"/>
    <property type="evidence" value="ECO:0007669"/>
    <property type="project" value="InterPro"/>
</dbReference>
<dbReference type="InterPro" id="IPR055645">
    <property type="entry name" value="DpdA"/>
</dbReference>
<dbReference type="RefSeq" id="WP_147851843.1">
    <property type="nucleotide sequence ID" value="NZ_VDUZ01000065.1"/>
</dbReference>
<dbReference type="Proteomes" id="UP000321638">
    <property type="component" value="Unassembled WGS sequence"/>
</dbReference>
<dbReference type="OrthoDB" id="8116828at2"/>
<gene>
    <name evidence="2" type="ORF">FHP25_35955</name>
</gene>
<dbReference type="InterPro" id="IPR036511">
    <property type="entry name" value="TGT-like_sf"/>
</dbReference>
<proteinExistence type="predicted"/>
<sequence length="241" mass="26864">MEAPILVSANAFRRRDGAGFKLPRPDTFSGCDVALDSAGFVAMLRYGGYPWSVRDYVRLAGAFPWAWWAAMDYCCEPQIARDPAEVARRIALTARMLKGCQEEAARAGVRHPLPVLQGWHADDYLRCFDHMSALPLPDVMGLGSVCRRHLGGTDGVLHILSRLDRELPRGKTLHLFGVKGTAISELAGHPRVHSVDSMAWDAAARREKAGSCTVDHRSTHLCRWYEAQRRHLARPQLRLAV</sequence>
<organism evidence="2 3">
    <name type="scientific">Vineibacter terrae</name>
    <dbReference type="NCBI Taxonomy" id="2586908"/>
    <lineage>
        <taxon>Bacteria</taxon>
        <taxon>Pseudomonadati</taxon>
        <taxon>Pseudomonadota</taxon>
        <taxon>Alphaproteobacteria</taxon>
        <taxon>Hyphomicrobiales</taxon>
        <taxon>Vineibacter</taxon>
    </lineage>
</organism>
<dbReference type="EMBL" id="VDUZ01000065">
    <property type="protein sequence ID" value="TXL70119.1"/>
    <property type="molecule type" value="Genomic_DNA"/>
</dbReference>
<evidence type="ECO:0000313" key="2">
    <source>
        <dbReference type="EMBL" id="TXL70119.1"/>
    </source>
</evidence>
<feature type="domain" description="DeoxyPurine in DNA protein A" evidence="1">
    <location>
        <begin position="32"/>
        <end position="231"/>
    </location>
</feature>
<name>A0A5C8P9B4_9HYPH</name>
<dbReference type="Gene3D" id="3.20.20.105">
    <property type="entry name" value="Queuine tRNA-ribosyltransferase-like"/>
    <property type="match status" value="1"/>
</dbReference>
<protein>
    <recommendedName>
        <fullName evidence="1">DeoxyPurine in DNA protein A domain-containing protein</fullName>
    </recommendedName>
</protein>
<dbReference type="AlphaFoldDB" id="A0A5C8P9B4"/>
<evidence type="ECO:0000259" key="1">
    <source>
        <dbReference type="Pfam" id="PF23859"/>
    </source>
</evidence>
<evidence type="ECO:0000313" key="3">
    <source>
        <dbReference type="Proteomes" id="UP000321638"/>
    </source>
</evidence>